<organism evidence="1 2">
    <name type="scientific">Periconia macrospinosa</name>
    <dbReference type="NCBI Taxonomy" id="97972"/>
    <lineage>
        <taxon>Eukaryota</taxon>
        <taxon>Fungi</taxon>
        <taxon>Dikarya</taxon>
        <taxon>Ascomycota</taxon>
        <taxon>Pezizomycotina</taxon>
        <taxon>Dothideomycetes</taxon>
        <taxon>Pleosporomycetidae</taxon>
        <taxon>Pleosporales</taxon>
        <taxon>Massarineae</taxon>
        <taxon>Periconiaceae</taxon>
        <taxon>Periconia</taxon>
    </lineage>
</organism>
<gene>
    <name evidence="1" type="ORF">DM02DRAFT_129628</name>
</gene>
<proteinExistence type="predicted"/>
<protein>
    <submittedName>
        <fullName evidence="1">Uncharacterized protein</fullName>
    </submittedName>
</protein>
<keyword evidence="2" id="KW-1185">Reference proteome</keyword>
<reference evidence="1 2" key="1">
    <citation type="journal article" date="2018" name="Sci. Rep.">
        <title>Comparative genomics provides insights into the lifestyle and reveals functional heterogeneity of dark septate endophytic fungi.</title>
        <authorList>
            <person name="Knapp D.G."/>
            <person name="Nemeth J.B."/>
            <person name="Barry K."/>
            <person name="Hainaut M."/>
            <person name="Henrissat B."/>
            <person name="Johnson J."/>
            <person name="Kuo A."/>
            <person name="Lim J.H.P."/>
            <person name="Lipzen A."/>
            <person name="Nolan M."/>
            <person name="Ohm R.A."/>
            <person name="Tamas L."/>
            <person name="Grigoriev I.V."/>
            <person name="Spatafora J.W."/>
            <person name="Nagy L.G."/>
            <person name="Kovacs G.M."/>
        </authorList>
    </citation>
    <scope>NUCLEOTIDE SEQUENCE [LARGE SCALE GENOMIC DNA]</scope>
    <source>
        <strain evidence="1 2">DSE2036</strain>
    </source>
</reference>
<dbReference type="AlphaFoldDB" id="A0A2V1DDM0"/>
<sequence length="234" mass="26769">MHALRKAISMTMRSTYTTEPMNGTPQGTKKKQIAIDHNLGNRFFLFFFFSFFLSQSPFRALSPANSVATGRQTVFQRLSFLLDGYLSSLPSSDEGWRCGEVLTVDGSDRASIEKRKRKGKQKGKSYTAQCCPSKKSWEWTAAFSAHYMDAVECTEPDNTVPKKNNCRTRLDKPTYIEKKEQLPKVTVHFFCLRRWQKNPKTQPEFLNPTQKLTFPPYLLFPPPPPSALLLALRS</sequence>
<dbReference type="Proteomes" id="UP000244855">
    <property type="component" value="Unassembled WGS sequence"/>
</dbReference>
<evidence type="ECO:0000313" key="2">
    <source>
        <dbReference type="Proteomes" id="UP000244855"/>
    </source>
</evidence>
<evidence type="ECO:0000313" key="1">
    <source>
        <dbReference type="EMBL" id="PVH96246.1"/>
    </source>
</evidence>
<dbReference type="EMBL" id="KZ805470">
    <property type="protein sequence ID" value="PVH96246.1"/>
    <property type="molecule type" value="Genomic_DNA"/>
</dbReference>
<name>A0A2V1DDM0_9PLEO</name>
<accession>A0A2V1DDM0</accession>